<evidence type="ECO:0000256" key="7">
    <source>
        <dbReference type="ARBA" id="ARBA00023136"/>
    </source>
</evidence>
<dbReference type="CDD" id="cd18567">
    <property type="entry name" value="ABC_6TM_CvaB_RaxB_like"/>
    <property type="match status" value="1"/>
</dbReference>
<dbReference type="InterPro" id="IPR039421">
    <property type="entry name" value="Type_1_exporter"/>
</dbReference>
<feature type="transmembrane region" description="Helical" evidence="8">
    <location>
        <begin position="209"/>
        <end position="231"/>
    </location>
</feature>
<name>A0ABW2R002_9NEIS</name>
<sequence>MNYLPALNMGWSTSTPVILQTEATECGLACLAMVATHFGDKRDLNSLRRQFSPSLKGATLKHLMDIAKHLELASRPLKLEMEHLTQLKLPCILHWDMSHFVVLVEVKKNSVIIHDPAIGKHELSLQASSTHFTGIALELTPTSAFTHQEETRPLRFSQLFGKVSGLKRSLFQAFFLTLLLQLCAIALPFQMQWVVDEVLVAQDKDLLMVLGLGFGLLIIVQVVIGALRGWVLMAMSASLGYQWAARVFSHLLSLPVSWFEKRHLGDVVSRFQSIDTIQRTLTNSFVEAAIDGVLVIGTLIMMLLYSAKLAAITIIAVSIYALMRFTLFRPMRAASQEEMIHTAKAQSSFMESVRGIQSVKLFNRVEERRVVWLNQLVNQFNSHLSQQKMLIVFQNGQTLLFGLERSIVIWLGALAVMNSSLSVGMLFAYLSYKDQFSSRMAALIDKFLEFRLLKLHGERLADIVLAEPEEAKAVLGQSPADLNISLNGTGFRYSPLDPSVLDHFDLQIKAGECIAITGGSGCGKTTLAKIILGILEPTAGDIKLGGLTPRQIGLNQYRSLFGTVMQDDSLFAGSIEDNITFFDPQPDQNRMLQCALMAAIHDDILTMPMAYNTLVGDMGTSLSGGQKQRVLLARALYKQPKILVLDEATSHLDVSCEQHVNTAIKQLKITRIIIAHRPETIAMADRVVVMERGKLVFDQKKVCEPA</sequence>
<dbReference type="CDD" id="cd02419">
    <property type="entry name" value="Peptidase_C39C"/>
    <property type="match status" value="1"/>
</dbReference>
<evidence type="ECO:0000256" key="5">
    <source>
        <dbReference type="ARBA" id="ARBA00022840"/>
    </source>
</evidence>
<dbReference type="InterPro" id="IPR005074">
    <property type="entry name" value="Peptidase_C39"/>
</dbReference>
<keyword evidence="7 8" id="KW-0472">Membrane</keyword>
<evidence type="ECO:0000256" key="3">
    <source>
        <dbReference type="ARBA" id="ARBA00022692"/>
    </source>
</evidence>
<reference evidence="13" key="1">
    <citation type="journal article" date="2019" name="Int. J. Syst. Evol. Microbiol.">
        <title>The Global Catalogue of Microorganisms (GCM) 10K type strain sequencing project: providing services to taxonomists for standard genome sequencing and annotation.</title>
        <authorList>
            <consortium name="The Broad Institute Genomics Platform"/>
            <consortium name="The Broad Institute Genome Sequencing Center for Infectious Disease"/>
            <person name="Wu L."/>
            <person name="Ma J."/>
        </authorList>
    </citation>
    <scope>NUCLEOTIDE SEQUENCE [LARGE SCALE GENOMIC DNA]</scope>
    <source>
        <strain evidence="13">CCUG 62945</strain>
    </source>
</reference>
<dbReference type="Pfam" id="PF00005">
    <property type="entry name" value="ABC_tran"/>
    <property type="match status" value="1"/>
</dbReference>
<dbReference type="InterPro" id="IPR003593">
    <property type="entry name" value="AAA+_ATPase"/>
</dbReference>
<protein>
    <submittedName>
        <fullName evidence="12">Peptidase domain-containing ABC transporter</fullName>
    </submittedName>
</protein>
<dbReference type="PROSITE" id="PS00211">
    <property type="entry name" value="ABC_TRANSPORTER_1"/>
    <property type="match status" value="1"/>
</dbReference>
<keyword evidence="3 8" id="KW-0812">Transmembrane</keyword>
<feature type="transmembrane region" description="Helical" evidence="8">
    <location>
        <begin position="170"/>
        <end position="189"/>
    </location>
</feature>
<feature type="domain" description="ABC transporter" evidence="9">
    <location>
        <begin position="484"/>
        <end position="705"/>
    </location>
</feature>
<dbReference type="Proteomes" id="UP001596473">
    <property type="component" value="Unassembled WGS sequence"/>
</dbReference>
<dbReference type="InterPro" id="IPR017871">
    <property type="entry name" value="ABC_transporter-like_CS"/>
</dbReference>
<evidence type="ECO:0000256" key="2">
    <source>
        <dbReference type="ARBA" id="ARBA00022475"/>
    </source>
</evidence>
<organism evidence="12 13">
    <name type="scientific">Iodobacter arcticus</name>
    <dbReference type="NCBI Taxonomy" id="590593"/>
    <lineage>
        <taxon>Bacteria</taxon>
        <taxon>Pseudomonadati</taxon>
        <taxon>Pseudomonadota</taxon>
        <taxon>Betaproteobacteria</taxon>
        <taxon>Neisseriales</taxon>
        <taxon>Chitinibacteraceae</taxon>
        <taxon>Iodobacter</taxon>
    </lineage>
</organism>
<evidence type="ECO:0000256" key="8">
    <source>
        <dbReference type="SAM" id="Phobius"/>
    </source>
</evidence>
<dbReference type="PROSITE" id="PS50893">
    <property type="entry name" value="ABC_TRANSPORTER_2"/>
    <property type="match status" value="1"/>
</dbReference>
<evidence type="ECO:0000256" key="6">
    <source>
        <dbReference type="ARBA" id="ARBA00022989"/>
    </source>
</evidence>
<dbReference type="Pfam" id="PF00664">
    <property type="entry name" value="ABC_membrane"/>
    <property type="match status" value="1"/>
</dbReference>
<evidence type="ECO:0000313" key="12">
    <source>
        <dbReference type="EMBL" id="MFC7420530.1"/>
    </source>
</evidence>
<evidence type="ECO:0000256" key="4">
    <source>
        <dbReference type="ARBA" id="ARBA00022741"/>
    </source>
</evidence>
<dbReference type="PANTHER" id="PTHR24221">
    <property type="entry name" value="ATP-BINDING CASSETTE SUB-FAMILY B"/>
    <property type="match status" value="1"/>
</dbReference>
<dbReference type="RefSeq" id="WP_380188135.1">
    <property type="nucleotide sequence ID" value="NZ_JBHTBQ010000019.1"/>
</dbReference>
<evidence type="ECO:0000313" key="13">
    <source>
        <dbReference type="Proteomes" id="UP001596473"/>
    </source>
</evidence>
<keyword evidence="5" id="KW-0067">ATP-binding</keyword>
<keyword evidence="4" id="KW-0547">Nucleotide-binding</keyword>
<comment type="subcellular location">
    <subcellularLocation>
        <location evidence="1">Cell membrane</location>
        <topology evidence="1">Multi-pass membrane protein</topology>
    </subcellularLocation>
</comment>
<dbReference type="InterPro" id="IPR036640">
    <property type="entry name" value="ABC1_TM_sf"/>
</dbReference>
<dbReference type="EMBL" id="JBHTBQ010000019">
    <property type="protein sequence ID" value="MFC7420530.1"/>
    <property type="molecule type" value="Genomic_DNA"/>
</dbReference>
<keyword evidence="2" id="KW-1003">Cell membrane</keyword>
<feature type="transmembrane region" description="Helical" evidence="8">
    <location>
        <begin position="407"/>
        <end position="430"/>
    </location>
</feature>
<dbReference type="InterPro" id="IPR011527">
    <property type="entry name" value="ABC1_TM_dom"/>
</dbReference>
<keyword evidence="13" id="KW-1185">Reference proteome</keyword>
<dbReference type="SMART" id="SM00382">
    <property type="entry name" value="AAA"/>
    <property type="match status" value="1"/>
</dbReference>
<dbReference type="Gene3D" id="3.40.50.300">
    <property type="entry name" value="P-loop containing nucleotide triphosphate hydrolases"/>
    <property type="match status" value="1"/>
</dbReference>
<comment type="caution">
    <text evidence="12">The sequence shown here is derived from an EMBL/GenBank/DDBJ whole genome shotgun (WGS) entry which is preliminary data.</text>
</comment>
<dbReference type="InterPro" id="IPR033838">
    <property type="entry name" value="CvaB_peptidase"/>
</dbReference>
<evidence type="ECO:0000256" key="1">
    <source>
        <dbReference type="ARBA" id="ARBA00004651"/>
    </source>
</evidence>
<proteinExistence type="predicted"/>
<gene>
    <name evidence="12" type="ORF">ACFQNF_11675</name>
</gene>
<accession>A0ABW2R002</accession>
<evidence type="ECO:0000259" key="10">
    <source>
        <dbReference type="PROSITE" id="PS50929"/>
    </source>
</evidence>
<feature type="transmembrane region" description="Helical" evidence="8">
    <location>
        <begin position="293"/>
        <end position="322"/>
    </location>
</feature>
<dbReference type="CDD" id="cd03246">
    <property type="entry name" value="ABCC_Protease_Secretion"/>
    <property type="match status" value="1"/>
</dbReference>
<dbReference type="PANTHER" id="PTHR24221:SF606">
    <property type="entry name" value="COLICIN V SECRETION-PROCESSING ATP-BINDING PROTEIN"/>
    <property type="match status" value="1"/>
</dbReference>
<keyword evidence="6 8" id="KW-1133">Transmembrane helix</keyword>
<evidence type="ECO:0000259" key="9">
    <source>
        <dbReference type="PROSITE" id="PS50893"/>
    </source>
</evidence>
<dbReference type="InterPro" id="IPR027417">
    <property type="entry name" value="P-loop_NTPase"/>
</dbReference>
<evidence type="ECO:0000259" key="11">
    <source>
        <dbReference type="PROSITE" id="PS50990"/>
    </source>
</evidence>
<dbReference type="InterPro" id="IPR003439">
    <property type="entry name" value="ABC_transporter-like_ATP-bd"/>
</dbReference>
<dbReference type="PROSITE" id="PS50990">
    <property type="entry name" value="PEPTIDASE_C39"/>
    <property type="match status" value="1"/>
</dbReference>
<dbReference type="SUPFAM" id="SSF90123">
    <property type="entry name" value="ABC transporter transmembrane region"/>
    <property type="match status" value="1"/>
</dbReference>
<feature type="domain" description="Peptidase C39" evidence="11">
    <location>
        <begin position="20"/>
        <end position="139"/>
    </location>
</feature>
<feature type="domain" description="ABC transmembrane type-1" evidence="10">
    <location>
        <begin position="173"/>
        <end position="452"/>
    </location>
</feature>
<dbReference type="SUPFAM" id="SSF52540">
    <property type="entry name" value="P-loop containing nucleoside triphosphate hydrolases"/>
    <property type="match status" value="1"/>
</dbReference>
<dbReference type="Gene3D" id="1.20.1560.10">
    <property type="entry name" value="ABC transporter type 1, transmembrane domain"/>
    <property type="match status" value="1"/>
</dbReference>
<dbReference type="PROSITE" id="PS50929">
    <property type="entry name" value="ABC_TM1F"/>
    <property type="match status" value="1"/>
</dbReference>
<dbReference type="Pfam" id="PF03412">
    <property type="entry name" value="Peptidase_C39"/>
    <property type="match status" value="1"/>
</dbReference>
<dbReference type="Gene3D" id="3.90.70.10">
    <property type="entry name" value="Cysteine proteinases"/>
    <property type="match status" value="1"/>
</dbReference>